<organism evidence="1 2">
    <name type="scientific">Vitis vinifera</name>
    <name type="common">Grape</name>
    <dbReference type="NCBI Taxonomy" id="29760"/>
    <lineage>
        <taxon>Eukaryota</taxon>
        <taxon>Viridiplantae</taxon>
        <taxon>Streptophyta</taxon>
        <taxon>Embryophyta</taxon>
        <taxon>Tracheophyta</taxon>
        <taxon>Spermatophyta</taxon>
        <taxon>Magnoliopsida</taxon>
        <taxon>eudicotyledons</taxon>
        <taxon>Gunneridae</taxon>
        <taxon>Pentapetalae</taxon>
        <taxon>rosids</taxon>
        <taxon>Vitales</taxon>
        <taxon>Vitaceae</taxon>
        <taxon>Viteae</taxon>
        <taxon>Vitis</taxon>
    </lineage>
</organism>
<dbReference type="AlphaFoldDB" id="A0A438DJP9"/>
<reference evidence="1 2" key="1">
    <citation type="journal article" date="2018" name="PLoS Genet.">
        <title>Population sequencing reveals clonal diversity and ancestral inbreeding in the grapevine cultivar Chardonnay.</title>
        <authorList>
            <person name="Roach M.J."/>
            <person name="Johnson D.L."/>
            <person name="Bohlmann J."/>
            <person name="van Vuuren H.J."/>
            <person name="Jones S.J."/>
            <person name="Pretorius I.S."/>
            <person name="Schmidt S.A."/>
            <person name="Borneman A.R."/>
        </authorList>
    </citation>
    <scope>NUCLEOTIDE SEQUENCE [LARGE SCALE GENOMIC DNA]</scope>
    <source>
        <strain evidence="2">cv. Chardonnay</strain>
        <tissue evidence="1">Leaf</tissue>
    </source>
</reference>
<dbReference type="EMBL" id="QGNW01001595">
    <property type="protein sequence ID" value="RVW35700.1"/>
    <property type="molecule type" value="Genomic_DNA"/>
</dbReference>
<dbReference type="Proteomes" id="UP000288805">
    <property type="component" value="Unassembled WGS sequence"/>
</dbReference>
<comment type="caution">
    <text evidence="1">The sequence shown here is derived from an EMBL/GenBank/DDBJ whole genome shotgun (WGS) entry which is preliminary data.</text>
</comment>
<sequence length="92" mass="10384">MLVVDILDELDKNEANNEIGVDDLESDASCSYTSASTPNRMECSLQSHMKRAKNDDTTLIDVMTRIWNALESLVANFNQQMEREDRVEGSQS</sequence>
<protein>
    <submittedName>
        <fullName evidence="1">Uncharacterized protein</fullName>
    </submittedName>
</protein>
<gene>
    <name evidence="1" type="ORF">CK203_106695</name>
</gene>
<name>A0A438DJP9_VITVI</name>
<evidence type="ECO:0000313" key="1">
    <source>
        <dbReference type="EMBL" id="RVW35700.1"/>
    </source>
</evidence>
<proteinExistence type="predicted"/>
<accession>A0A438DJP9</accession>
<evidence type="ECO:0000313" key="2">
    <source>
        <dbReference type="Proteomes" id="UP000288805"/>
    </source>
</evidence>